<dbReference type="PRINTS" id="PR00153">
    <property type="entry name" value="CSAPPISMRASE"/>
</dbReference>
<evidence type="ECO:0000256" key="4">
    <source>
        <dbReference type="ARBA" id="ARBA00040027"/>
    </source>
</evidence>
<comment type="similarity">
    <text evidence="2">Belongs to the cyclophilin-type PPIase family.</text>
</comment>
<reference evidence="9 10" key="1">
    <citation type="journal article" date="2013" name="Nature">
        <title>Insights into bilaterian evolution from three spiralian genomes.</title>
        <authorList>
            <person name="Simakov O."/>
            <person name="Marletaz F."/>
            <person name="Cho S.J."/>
            <person name="Edsinger-Gonzales E."/>
            <person name="Havlak P."/>
            <person name="Hellsten U."/>
            <person name="Kuo D.H."/>
            <person name="Larsson T."/>
            <person name="Lv J."/>
            <person name="Arendt D."/>
            <person name="Savage R."/>
            <person name="Osoegawa K."/>
            <person name="de Jong P."/>
            <person name="Grimwood J."/>
            <person name="Chapman J.A."/>
            <person name="Shapiro H."/>
            <person name="Aerts A."/>
            <person name="Otillar R.P."/>
            <person name="Terry A.Y."/>
            <person name="Boore J.L."/>
            <person name="Grigoriev I.V."/>
            <person name="Lindberg D.R."/>
            <person name="Seaver E.C."/>
            <person name="Weisblat D.A."/>
            <person name="Putnam N.H."/>
            <person name="Rokhsar D.S."/>
        </authorList>
    </citation>
    <scope>NUCLEOTIDE SEQUENCE [LARGE SCALE GENOMIC DNA]</scope>
</reference>
<dbReference type="Pfam" id="PF00160">
    <property type="entry name" value="Pro_isomerase"/>
    <property type="match status" value="1"/>
</dbReference>
<keyword evidence="10" id="KW-1185">Reference proteome</keyword>
<sequence>MSNIYINEPPTSGKVLLETSAGDIDVELWSKETPKACRNFIQLCMEGYYDGLIFHRVVKDFIVQGGDPTGTGEGGESIYGKPFKDEFHSRLKFNRRGLVAMANAGAHDNGSQFFFTMAPAPELQNKHTIFGKVAGNTVYNMIKLQESEVDGNERPFHPYRIIKTQVLSNPFDDIIPRVLKKKKDKTEAVKPKSQSKATKNFNLLSFGEEAEEDEEENVQVTKDMRIKSKSSHDLTDDPRLSSKPAVEIKSDDKNDKVMKKVESGDDSNSSDTQPEDKKHNLTSVKKKKEKSDIEPITKSRSELLKEESKKLRKELKRGYKDNDETEEVIKNPALEEYKKEQEKYEKTRRTIGKKGGNREDMTLLMLSKFKDKLESVKTIGENHYISHCRMRHKLQFDEKRNKVLDANVHDSDRYEIYDPRNPMTQRRREASKQKHKDKD</sequence>
<dbReference type="HOGENOM" id="CLU_012062_14_4_1"/>
<protein>
    <recommendedName>
        <fullName evidence="4">Spliceosome-associated protein CWC27 homolog</fullName>
    </recommendedName>
    <alternativeName>
        <fullName evidence="5">Probable inactive peptidyl-prolyl cis-trans isomerase CWC27 homolog</fullName>
    </alternativeName>
</protein>
<dbReference type="RefSeq" id="XP_009062627.1">
    <property type="nucleotide sequence ID" value="XM_009064379.1"/>
</dbReference>
<feature type="compositionally biased region" description="Basic and acidic residues" evidence="7">
    <location>
        <begin position="222"/>
        <end position="263"/>
    </location>
</feature>
<dbReference type="Proteomes" id="UP000030746">
    <property type="component" value="Unassembled WGS sequence"/>
</dbReference>
<evidence type="ECO:0000259" key="8">
    <source>
        <dbReference type="PROSITE" id="PS50072"/>
    </source>
</evidence>
<evidence type="ECO:0000256" key="2">
    <source>
        <dbReference type="ARBA" id="ARBA00007365"/>
    </source>
</evidence>
<dbReference type="CTD" id="20245095"/>
<feature type="region of interest" description="Disordered" evidence="7">
    <location>
        <begin position="405"/>
        <end position="439"/>
    </location>
</feature>
<evidence type="ECO:0000313" key="10">
    <source>
        <dbReference type="Proteomes" id="UP000030746"/>
    </source>
</evidence>
<dbReference type="GO" id="GO:0006457">
    <property type="term" value="P:protein folding"/>
    <property type="evidence" value="ECO:0007669"/>
    <property type="project" value="InterPro"/>
</dbReference>
<dbReference type="Gene3D" id="2.40.100.10">
    <property type="entry name" value="Cyclophilin-like"/>
    <property type="match status" value="1"/>
</dbReference>
<accession>V4A067</accession>
<feature type="domain" description="PPIase cyclophilin-type" evidence="8">
    <location>
        <begin position="18"/>
        <end position="166"/>
    </location>
</feature>
<dbReference type="PANTHER" id="PTHR45625:SF6">
    <property type="entry name" value="SPLICEOSOME-ASSOCIATED PROTEIN CWC27 HOMOLOG"/>
    <property type="match status" value="1"/>
</dbReference>
<dbReference type="CDD" id="cd01925">
    <property type="entry name" value="cyclophilin_CeCYP16-like"/>
    <property type="match status" value="1"/>
</dbReference>
<feature type="compositionally biased region" description="Basic and acidic residues" evidence="7">
    <location>
        <begin position="426"/>
        <end position="439"/>
    </location>
</feature>
<dbReference type="InterPro" id="IPR002130">
    <property type="entry name" value="Cyclophilin-type_PPIase_dom"/>
</dbReference>
<feature type="compositionally biased region" description="Acidic residues" evidence="7">
    <location>
        <begin position="208"/>
        <end position="217"/>
    </location>
</feature>
<dbReference type="InterPro" id="IPR044666">
    <property type="entry name" value="Cyclophilin_A-like"/>
</dbReference>
<dbReference type="GO" id="GO:0003755">
    <property type="term" value="F:peptidyl-prolyl cis-trans isomerase activity"/>
    <property type="evidence" value="ECO:0007669"/>
    <property type="project" value="InterPro"/>
</dbReference>
<dbReference type="InterPro" id="IPR029000">
    <property type="entry name" value="Cyclophilin-like_dom_sf"/>
</dbReference>
<feature type="compositionally biased region" description="Basic and acidic residues" evidence="7">
    <location>
        <begin position="289"/>
        <end position="300"/>
    </location>
</feature>
<dbReference type="PANTHER" id="PTHR45625">
    <property type="entry name" value="PEPTIDYL-PROLYL CIS-TRANS ISOMERASE-RELATED"/>
    <property type="match status" value="1"/>
</dbReference>
<dbReference type="STRING" id="225164.V4A067"/>
<evidence type="ECO:0000313" key="9">
    <source>
        <dbReference type="EMBL" id="ESO86646.1"/>
    </source>
</evidence>
<name>V4A067_LOTGI</name>
<comment type="subcellular location">
    <subcellularLocation>
        <location evidence="1">Nucleus</location>
    </subcellularLocation>
</comment>
<dbReference type="GO" id="GO:0071013">
    <property type="term" value="C:catalytic step 2 spliceosome"/>
    <property type="evidence" value="ECO:0007669"/>
    <property type="project" value="TreeGrafter"/>
</dbReference>
<evidence type="ECO:0000256" key="6">
    <source>
        <dbReference type="ARBA" id="ARBA00046368"/>
    </source>
</evidence>
<organism evidence="9 10">
    <name type="scientific">Lottia gigantea</name>
    <name type="common">Giant owl limpet</name>
    <dbReference type="NCBI Taxonomy" id="225164"/>
    <lineage>
        <taxon>Eukaryota</taxon>
        <taxon>Metazoa</taxon>
        <taxon>Spiralia</taxon>
        <taxon>Lophotrochozoa</taxon>
        <taxon>Mollusca</taxon>
        <taxon>Gastropoda</taxon>
        <taxon>Patellogastropoda</taxon>
        <taxon>Lottioidea</taxon>
        <taxon>Lottiidae</taxon>
        <taxon>Lottia</taxon>
    </lineage>
</organism>
<comment type="subunit">
    <text evidence="6">Part of the activated spliceosome B/catalytic step 1 spliceosome, one of the forms of the spliceosome which has a well-formed active site but still cannot catalyze the branching reaction and is composed at least of 52 proteins, the U2, U5 and U6 snRNAs and the pre-mRNA. Recruited during early steps of activated spliceosome B maturation, it is probably one of the first proteins released from this complex as he matures to the spliceosome C complex. Component of the minor spliceosome, which splices U12-type introns.</text>
</comment>
<dbReference type="InterPro" id="IPR020892">
    <property type="entry name" value="Cyclophilin-type_PPIase_CS"/>
</dbReference>
<gene>
    <name evidence="9" type="ORF">LOTGIDRAFT_194800</name>
</gene>
<dbReference type="AlphaFoldDB" id="V4A067"/>
<evidence type="ECO:0000256" key="5">
    <source>
        <dbReference type="ARBA" id="ARBA00042090"/>
    </source>
</evidence>
<dbReference type="PROSITE" id="PS50072">
    <property type="entry name" value="CSA_PPIASE_2"/>
    <property type="match status" value="1"/>
</dbReference>
<feature type="region of interest" description="Disordered" evidence="7">
    <location>
        <begin position="200"/>
        <end position="300"/>
    </location>
</feature>
<dbReference type="PROSITE" id="PS00170">
    <property type="entry name" value="CSA_PPIASE_1"/>
    <property type="match status" value="1"/>
</dbReference>
<dbReference type="SUPFAM" id="SSF50891">
    <property type="entry name" value="Cyclophilin-like"/>
    <property type="match status" value="1"/>
</dbReference>
<dbReference type="FunFam" id="2.40.100.10:FF:000007">
    <property type="entry name" value="Peptidyl-prolyl cis-trans isomerase CWC27 homolog"/>
    <property type="match status" value="1"/>
</dbReference>
<feature type="compositionally biased region" description="Basic and acidic residues" evidence="7">
    <location>
        <begin position="405"/>
        <end position="418"/>
    </location>
</feature>
<proteinExistence type="inferred from homology"/>
<dbReference type="EMBL" id="KB203019">
    <property type="protein sequence ID" value="ESO86646.1"/>
    <property type="molecule type" value="Genomic_DNA"/>
</dbReference>
<dbReference type="OMA" id="YAFKEPF"/>
<dbReference type="OrthoDB" id="442970at2759"/>
<dbReference type="GeneID" id="20245095"/>
<keyword evidence="3" id="KW-0539">Nucleus</keyword>
<evidence type="ECO:0000256" key="3">
    <source>
        <dbReference type="ARBA" id="ARBA00023242"/>
    </source>
</evidence>
<evidence type="ECO:0000256" key="1">
    <source>
        <dbReference type="ARBA" id="ARBA00004123"/>
    </source>
</evidence>
<evidence type="ECO:0000256" key="7">
    <source>
        <dbReference type="SAM" id="MobiDB-lite"/>
    </source>
</evidence>
<dbReference type="KEGG" id="lgi:LOTGIDRAFT_194800"/>